<protein>
    <submittedName>
        <fullName evidence="9">Sister chromatid cohesion protein SCC4</fullName>
    </submittedName>
</protein>
<evidence type="ECO:0000256" key="1">
    <source>
        <dbReference type="ARBA" id="ARBA00004123"/>
    </source>
</evidence>
<evidence type="ECO:0000256" key="6">
    <source>
        <dbReference type="ARBA" id="ARBA00023242"/>
    </source>
</evidence>
<comment type="caution">
    <text evidence="9">The sequence shown here is derived from an EMBL/GenBank/DDBJ whole genome shotgun (WGS) entry which is preliminary data.</text>
</comment>
<comment type="similarity">
    <text evidence="2">Belongs to the SCC4/mau-2 family.</text>
</comment>
<keyword evidence="6" id="KW-0539">Nucleus</keyword>
<dbReference type="GO" id="GO:0007059">
    <property type="term" value="P:chromosome segregation"/>
    <property type="evidence" value="ECO:0007669"/>
    <property type="project" value="UniProtKB-KW"/>
</dbReference>
<comment type="subcellular location">
    <subcellularLocation>
        <location evidence="1">Nucleus</location>
    </subcellularLocation>
</comment>
<proteinExistence type="inferred from homology"/>
<evidence type="ECO:0000256" key="8">
    <source>
        <dbReference type="SAM" id="Coils"/>
    </source>
</evidence>
<dbReference type="AlphaFoldDB" id="A0AAW2SDV5"/>
<sequence length="775" mass="87931">MEAVAEGLWALAEHHEQKREIGKAVKCFEAICQSPVSFLPIIEIKTRLRVAALLLKHSHNVNHAKAHLERSLGSWLGAATSLEVNSSCFELKCRAYSLLSQCYHLVGAIPSQKQILNKGLELTAVSGDGYAYLEYMKLKAFYFALLYCDLNWGLWSCNFNSQLANALIIEGDYNGSILSLQQGFTCAVEMCYPELQMFFATSILHVRVMQWDSTSLVEESVNRCNVIWESIEPEKRQHCLGLLFYHELLQLFYLLRICDYKTAAQRIDKLDAAMKFDMERMQHIRELTNELDVLNHSLSRSDLNYKDRTALAEKQSKLEERLSNYTGMNLTGKASLEPAYFGNVKRAWPDKLELAPPPIDGEWLPKSAVYALVDLMVVVFSRPKGLFKECQKRIQSGLQTIQGSMIWLSVTCYLPKHQDRPIKGIKSKNALNYFYEKFLENKVAIDLTRTEFVEAQEALVQMRHWFVRFPTILQACESTIEMLRGQYAHSVGCYSEAAFHFLEASKLTQSKSTQAMSQIYAAVSFICISDAESSAKAVDLIGPVLGVIDSFVGVREKTCALYTYGFLLMRQQNLQEARKLPSVFLHGLGYGGWFRIISARVRLASGLQTTHTYLGNLQLVSQYLTVLGNLALALHDTGQAREILRSALTLSKKLYDIPTQNWVLSNLTGAYTLFTSNQGKRSEMENLEYQRRKIEDLQQRLATARSSVHHNELIEKVKLQVQQLNEHDMKRAIAGPSKSIDLDIPESVGLLTPQPMPSSARLMDQDIGRLRKRRV</sequence>
<keyword evidence="7" id="KW-0131">Cell cycle</keyword>
<dbReference type="Pfam" id="PF10345">
    <property type="entry name" value="Cohesin_load"/>
    <property type="match status" value="1"/>
</dbReference>
<evidence type="ECO:0000256" key="2">
    <source>
        <dbReference type="ARBA" id="ARBA00008585"/>
    </source>
</evidence>
<dbReference type="GO" id="GO:0005634">
    <property type="term" value="C:nucleus"/>
    <property type="evidence" value="ECO:0007669"/>
    <property type="project" value="UniProtKB-SubCell"/>
</dbReference>
<organism evidence="9">
    <name type="scientific">Sesamum calycinum</name>
    <dbReference type="NCBI Taxonomy" id="2727403"/>
    <lineage>
        <taxon>Eukaryota</taxon>
        <taxon>Viridiplantae</taxon>
        <taxon>Streptophyta</taxon>
        <taxon>Embryophyta</taxon>
        <taxon>Tracheophyta</taxon>
        <taxon>Spermatophyta</taxon>
        <taxon>Magnoliopsida</taxon>
        <taxon>eudicotyledons</taxon>
        <taxon>Gunneridae</taxon>
        <taxon>Pentapetalae</taxon>
        <taxon>asterids</taxon>
        <taxon>lamiids</taxon>
        <taxon>Lamiales</taxon>
        <taxon>Pedaliaceae</taxon>
        <taxon>Sesamum</taxon>
    </lineage>
</organism>
<evidence type="ECO:0000256" key="7">
    <source>
        <dbReference type="ARBA" id="ARBA00023306"/>
    </source>
</evidence>
<accession>A0AAW2SDV5</accession>
<keyword evidence="8" id="KW-0175">Coiled coil</keyword>
<evidence type="ECO:0000256" key="3">
    <source>
        <dbReference type="ARBA" id="ARBA00022618"/>
    </source>
</evidence>
<reference evidence="9" key="2">
    <citation type="journal article" date="2024" name="Plant">
        <title>Genomic evolution and insights into agronomic trait innovations of Sesamum species.</title>
        <authorList>
            <person name="Miao H."/>
            <person name="Wang L."/>
            <person name="Qu L."/>
            <person name="Liu H."/>
            <person name="Sun Y."/>
            <person name="Le M."/>
            <person name="Wang Q."/>
            <person name="Wei S."/>
            <person name="Zheng Y."/>
            <person name="Lin W."/>
            <person name="Duan Y."/>
            <person name="Cao H."/>
            <person name="Xiong S."/>
            <person name="Wang X."/>
            <person name="Wei L."/>
            <person name="Li C."/>
            <person name="Ma Q."/>
            <person name="Ju M."/>
            <person name="Zhao R."/>
            <person name="Li G."/>
            <person name="Mu C."/>
            <person name="Tian Q."/>
            <person name="Mei H."/>
            <person name="Zhang T."/>
            <person name="Gao T."/>
            <person name="Zhang H."/>
        </authorList>
    </citation>
    <scope>NUCLEOTIDE SEQUENCE</scope>
    <source>
        <strain evidence="9">KEN8</strain>
    </source>
</reference>
<reference evidence="9" key="1">
    <citation type="submission" date="2020-06" db="EMBL/GenBank/DDBJ databases">
        <authorList>
            <person name="Li T."/>
            <person name="Hu X."/>
            <person name="Zhang T."/>
            <person name="Song X."/>
            <person name="Zhang H."/>
            <person name="Dai N."/>
            <person name="Sheng W."/>
            <person name="Hou X."/>
            <person name="Wei L."/>
        </authorList>
    </citation>
    <scope>NUCLEOTIDE SEQUENCE</scope>
    <source>
        <strain evidence="9">KEN8</strain>
        <tissue evidence="9">Leaf</tissue>
    </source>
</reference>
<feature type="coiled-coil region" evidence="8">
    <location>
        <begin position="677"/>
        <end position="707"/>
    </location>
</feature>
<evidence type="ECO:0000313" key="9">
    <source>
        <dbReference type="EMBL" id="KAL0390334.1"/>
    </source>
</evidence>
<dbReference type="EMBL" id="JACGWM010000002">
    <property type="protein sequence ID" value="KAL0390334.1"/>
    <property type="molecule type" value="Genomic_DNA"/>
</dbReference>
<evidence type="ECO:0000256" key="5">
    <source>
        <dbReference type="ARBA" id="ARBA00022829"/>
    </source>
</evidence>
<dbReference type="InterPro" id="IPR019440">
    <property type="entry name" value="MAU2"/>
</dbReference>
<keyword evidence="4" id="KW-0498">Mitosis</keyword>
<dbReference type="PANTHER" id="PTHR21394">
    <property type="entry name" value="MAU2 CHROMATID COHESION FACTOR HOMOLOG"/>
    <property type="match status" value="1"/>
</dbReference>
<keyword evidence="3" id="KW-0132">Cell division</keyword>
<dbReference type="GO" id="GO:0007064">
    <property type="term" value="P:mitotic sister chromatid cohesion"/>
    <property type="evidence" value="ECO:0007669"/>
    <property type="project" value="InterPro"/>
</dbReference>
<evidence type="ECO:0000256" key="4">
    <source>
        <dbReference type="ARBA" id="ARBA00022776"/>
    </source>
</evidence>
<name>A0AAW2SDV5_9LAMI</name>
<dbReference type="GO" id="GO:0051301">
    <property type="term" value="P:cell division"/>
    <property type="evidence" value="ECO:0007669"/>
    <property type="project" value="UniProtKB-KW"/>
</dbReference>
<gene>
    <name evidence="9" type="ORF">Scaly_0390500</name>
</gene>
<keyword evidence="5" id="KW-0159">Chromosome partition</keyword>